<feature type="signal peptide" evidence="1">
    <location>
        <begin position="1"/>
        <end position="19"/>
    </location>
</feature>
<dbReference type="STRING" id="988480.A0A075B185"/>
<dbReference type="PANTHER" id="PTHR43798">
    <property type="entry name" value="MONOACYLGLYCEROL LIPASE"/>
    <property type="match status" value="1"/>
</dbReference>
<dbReference type="Pfam" id="PF00561">
    <property type="entry name" value="Abhydrolase_1"/>
    <property type="match status" value="1"/>
</dbReference>
<evidence type="ECO:0000313" key="3">
    <source>
        <dbReference type="EMBL" id="EPZ36103.1"/>
    </source>
</evidence>
<keyword evidence="4" id="KW-1185">Reference proteome</keyword>
<dbReference type="InterPro" id="IPR029058">
    <property type="entry name" value="AB_hydrolase_fold"/>
</dbReference>
<accession>A0A075B185</accession>
<protein>
    <submittedName>
        <fullName evidence="3">Alpha/beta hydrolase family domain-containing protein</fullName>
    </submittedName>
</protein>
<name>A0A075B185_ROZAC</name>
<evidence type="ECO:0000313" key="4">
    <source>
        <dbReference type="Proteomes" id="UP000030755"/>
    </source>
</evidence>
<keyword evidence="1" id="KW-0732">Signal</keyword>
<evidence type="ECO:0000256" key="1">
    <source>
        <dbReference type="SAM" id="SignalP"/>
    </source>
</evidence>
<dbReference type="AlphaFoldDB" id="A0A075B185"/>
<dbReference type="InterPro" id="IPR050266">
    <property type="entry name" value="AB_hydrolase_sf"/>
</dbReference>
<evidence type="ECO:0000259" key="2">
    <source>
        <dbReference type="Pfam" id="PF00561"/>
    </source>
</evidence>
<dbReference type="SUPFAM" id="SSF53474">
    <property type="entry name" value="alpha/beta-Hydrolases"/>
    <property type="match status" value="1"/>
</dbReference>
<feature type="chain" id="PRO_5001705848" evidence="1">
    <location>
        <begin position="20"/>
        <end position="385"/>
    </location>
</feature>
<feature type="domain" description="AB hydrolase-1" evidence="2">
    <location>
        <begin position="71"/>
        <end position="191"/>
    </location>
</feature>
<dbReference type="InterPro" id="IPR000639">
    <property type="entry name" value="Epox_hydrolase-like"/>
</dbReference>
<dbReference type="EMBL" id="KE560662">
    <property type="protein sequence ID" value="EPZ36103.1"/>
    <property type="molecule type" value="Genomic_DNA"/>
</dbReference>
<gene>
    <name evidence="3" type="ORF">O9G_003675</name>
</gene>
<sequence>MKLLRAITTFIFYHYLTLAMNHVSSLEESSTSNTLPPIWELTSNEEGHYISTTEGMTYYVFSRATTENSSLVVFLHGFISSHEVFRPLYEQYRKQDEKEFSFLSIDLYGHGNSSFLPPGLEYNVNIYSEQILDVLDIVFNGRYNIHNLVLVGHSMGAVIAAEFAKVHPTLVSGLVLLTPGGLPHRAISVRDIPKKYDYLICRALHRAGTHSLIQKAVVNTSAMFLEQLYNVLCMLPDSSLTGINNLLAKIPLVPRKDFIMSKVDEINDSIDLIKTQLSTLAVTAKPNKNEYLKMVIDVLNNVEMYVDRTDLYSDLSQRGISICLVLATKDILAPLHDGLDLKVNVLKDAHLVVMDGSHFLPYEKPAEVLTRIKEFIRRIPILPSS</sequence>
<dbReference type="PANTHER" id="PTHR43798:SF33">
    <property type="entry name" value="HYDROLASE, PUTATIVE (AFU_ORTHOLOGUE AFUA_2G14860)-RELATED"/>
    <property type="match status" value="1"/>
</dbReference>
<dbReference type="HOGENOM" id="CLU_717960_0_0_1"/>
<dbReference type="PRINTS" id="PR00412">
    <property type="entry name" value="EPOXHYDRLASE"/>
</dbReference>
<dbReference type="Gene3D" id="3.40.50.1820">
    <property type="entry name" value="alpha/beta hydrolase"/>
    <property type="match status" value="1"/>
</dbReference>
<dbReference type="Proteomes" id="UP000030755">
    <property type="component" value="Unassembled WGS sequence"/>
</dbReference>
<dbReference type="InterPro" id="IPR000073">
    <property type="entry name" value="AB_hydrolase_1"/>
</dbReference>
<proteinExistence type="predicted"/>
<dbReference type="OrthoDB" id="408373at2759"/>
<reference evidence="3 4" key="1">
    <citation type="journal article" date="2013" name="Curr. Biol.">
        <title>Shared signatures of parasitism and phylogenomics unite Cryptomycota and microsporidia.</title>
        <authorList>
            <person name="James T.Y."/>
            <person name="Pelin A."/>
            <person name="Bonen L."/>
            <person name="Ahrendt S."/>
            <person name="Sain D."/>
            <person name="Corradi N."/>
            <person name="Stajich J.E."/>
        </authorList>
    </citation>
    <scope>NUCLEOTIDE SEQUENCE [LARGE SCALE GENOMIC DNA]</scope>
    <source>
        <strain evidence="3 4">CSF55</strain>
    </source>
</reference>
<organism evidence="3 4">
    <name type="scientific">Rozella allomycis (strain CSF55)</name>
    <dbReference type="NCBI Taxonomy" id="988480"/>
    <lineage>
        <taxon>Eukaryota</taxon>
        <taxon>Fungi</taxon>
        <taxon>Fungi incertae sedis</taxon>
        <taxon>Cryptomycota</taxon>
        <taxon>Cryptomycota incertae sedis</taxon>
        <taxon>Rozella</taxon>
    </lineage>
</organism>
<dbReference type="GO" id="GO:0016787">
    <property type="term" value="F:hydrolase activity"/>
    <property type="evidence" value="ECO:0007669"/>
    <property type="project" value="UniProtKB-KW"/>
</dbReference>
<dbReference type="GO" id="GO:0016020">
    <property type="term" value="C:membrane"/>
    <property type="evidence" value="ECO:0007669"/>
    <property type="project" value="TreeGrafter"/>
</dbReference>
<keyword evidence="3" id="KW-0378">Hydrolase</keyword>